<dbReference type="PANTHER" id="PTHR43731:SF14">
    <property type="entry name" value="PRESENILIN-ASSOCIATED RHOMBOID-LIKE PROTEIN, MITOCHONDRIAL"/>
    <property type="match status" value="1"/>
</dbReference>
<name>A0A4V1Q1Q0_9AGAR</name>
<dbReference type="GO" id="GO:0006465">
    <property type="term" value="P:signal peptide processing"/>
    <property type="evidence" value="ECO:0007669"/>
    <property type="project" value="TreeGrafter"/>
</dbReference>
<keyword evidence="4" id="KW-0378">Hydrolase</keyword>
<proteinExistence type="inferred from homology"/>
<dbReference type="OrthoDB" id="10260614at2759"/>
<feature type="transmembrane region" description="Helical" evidence="7">
    <location>
        <begin position="341"/>
        <end position="359"/>
    </location>
</feature>
<dbReference type="SUPFAM" id="SSF144091">
    <property type="entry name" value="Rhomboid-like"/>
    <property type="match status" value="1"/>
</dbReference>
<evidence type="ECO:0000256" key="1">
    <source>
        <dbReference type="ARBA" id="ARBA00004141"/>
    </source>
</evidence>
<dbReference type="Gene3D" id="1.20.1540.10">
    <property type="entry name" value="Rhomboid-like"/>
    <property type="match status" value="1"/>
</dbReference>
<feature type="transmembrane region" description="Helical" evidence="7">
    <location>
        <begin position="281"/>
        <end position="303"/>
    </location>
</feature>
<evidence type="ECO:0000259" key="8">
    <source>
        <dbReference type="Pfam" id="PF01694"/>
    </source>
</evidence>
<dbReference type="GO" id="GO:0004252">
    <property type="term" value="F:serine-type endopeptidase activity"/>
    <property type="evidence" value="ECO:0007669"/>
    <property type="project" value="InterPro"/>
</dbReference>
<dbReference type="EMBL" id="SDEE01001272">
    <property type="protein sequence ID" value="RXW12358.1"/>
    <property type="molecule type" value="Genomic_DNA"/>
</dbReference>
<dbReference type="PANTHER" id="PTHR43731">
    <property type="entry name" value="RHOMBOID PROTEASE"/>
    <property type="match status" value="1"/>
</dbReference>
<dbReference type="Pfam" id="PF01694">
    <property type="entry name" value="Rhomboid"/>
    <property type="match status" value="1"/>
</dbReference>
<keyword evidence="5 7" id="KW-1133">Transmembrane helix</keyword>
<protein>
    <recommendedName>
        <fullName evidence="8">Peptidase S54 rhomboid domain-containing protein</fullName>
    </recommendedName>
</protein>
<comment type="similarity">
    <text evidence="2">Belongs to the peptidase S54 family.</text>
</comment>
<dbReference type="InterPro" id="IPR022764">
    <property type="entry name" value="Peptidase_S54_rhomboid_dom"/>
</dbReference>
<evidence type="ECO:0000256" key="3">
    <source>
        <dbReference type="ARBA" id="ARBA00022692"/>
    </source>
</evidence>
<evidence type="ECO:0000256" key="7">
    <source>
        <dbReference type="SAM" id="Phobius"/>
    </source>
</evidence>
<dbReference type="InterPro" id="IPR050925">
    <property type="entry name" value="Rhomboid_protease_S54"/>
</dbReference>
<reference evidence="9 10" key="1">
    <citation type="submission" date="2019-01" db="EMBL/GenBank/DDBJ databases">
        <title>Draft genome sequence of Psathyrella aberdarensis IHI B618.</title>
        <authorList>
            <person name="Buettner E."/>
            <person name="Kellner H."/>
        </authorList>
    </citation>
    <scope>NUCLEOTIDE SEQUENCE [LARGE SCALE GENOMIC DNA]</scope>
    <source>
        <strain evidence="9 10">IHI B618</strain>
    </source>
</reference>
<keyword evidence="10" id="KW-1185">Reference proteome</keyword>
<feature type="transmembrane region" description="Helical" evidence="7">
    <location>
        <begin position="176"/>
        <end position="194"/>
    </location>
</feature>
<evidence type="ECO:0000256" key="6">
    <source>
        <dbReference type="ARBA" id="ARBA00023136"/>
    </source>
</evidence>
<comment type="subcellular location">
    <subcellularLocation>
        <location evidence="1">Membrane</location>
        <topology evidence="1">Multi-pass membrane protein</topology>
    </subcellularLocation>
</comment>
<evidence type="ECO:0000256" key="2">
    <source>
        <dbReference type="ARBA" id="ARBA00009045"/>
    </source>
</evidence>
<evidence type="ECO:0000313" key="10">
    <source>
        <dbReference type="Proteomes" id="UP000290288"/>
    </source>
</evidence>
<dbReference type="AlphaFoldDB" id="A0A4V1Q1Q0"/>
<gene>
    <name evidence="9" type="ORF">EST38_g13496</name>
</gene>
<evidence type="ECO:0000256" key="5">
    <source>
        <dbReference type="ARBA" id="ARBA00022989"/>
    </source>
</evidence>
<sequence>MKRSRPEEVFSEKVGKPRIRNQVLFVAFGSLFAFSYAAATTNVETEYWKKRLQSMSSVWSLQSITTTDLKRAQNSELIRELREWFAKLNEKLQDAPALIRPWIGLAFVSVLQPYADASEGKRLCWKVCLLNAAVYLAWKVKRWQPTMNRRFMHNPLSGLSFTLLMSMFSHKHFLHLLLNCMALESFGSAAYFYLMREQAKSDPPMLESTGAYHFLAFFVSAGLFSGLVSHVASAKLLYPRLVKQFSLPARTLPKPETWASAVAAPAGAQAAAAVNKAVPTILPSLGASGAIYAALTMTALAFPDSQVALFIPPSYPVNIQYAVSGLVCLDAIGILRGWRLFDHWAHLGGAAFGVFYYTYGPDIWARMRRTFPVDPADAVTNS</sequence>
<evidence type="ECO:0000313" key="9">
    <source>
        <dbReference type="EMBL" id="RXW12358.1"/>
    </source>
</evidence>
<feature type="domain" description="Peptidase S54 rhomboid" evidence="8">
    <location>
        <begin position="267"/>
        <end position="357"/>
    </location>
</feature>
<evidence type="ECO:0000256" key="4">
    <source>
        <dbReference type="ARBA" id="ARBA00022801"/>
    </source>
</evidence>
<feature type="transmembrane region" description="Helical" evidence="7">
    <location>
        <begin position="214"/>
        <end position="238"/>
    </location>
</feature>
<dbReference type="STRING" id="2316362.A0A4V1Q1Q0"/>
<dbReference type="Proteomes" id="UP000290288">
    <property type="component" value="Unassembled WGS sequence"/>
</dbReference>
<accession>A0A4V1Q1Q0</accession>
<dbReference type="GO" id="GO:0016020">
    <property type="term" value="C:membrane"/>
    <property type="evidence" value="ECO:0007669"/>
    <property type="project" value="UniProtKB-SubCell"/>
</dbReference>
<keyword evidence="6 7" id="KW-0472">Membrane</keyword>
<comment type="caution">
    <text evidence="9">The sequence shown here is derived from an EMBL/GenBank/DDBJ whole genome shotgun (WGS) entry which is preliminary data.</text>
</comment>
<organism evidence="9 10">
    <name type="scientific">Candolleomyces aberdarensis</name>
    <dbReference type="NCBI Taxonomy" id="2316362"/>
    <lineage>
        <taxon>Eukaryota</taxon>
        <taxon>Fungi</taxon>
        <taxon>Dikarya</taxon>
        <taxon>Basidiomycota</taxon>
        <taxon>Agaricomycotina</taxon>
        <taxon>Agaricomycetes</taxon>
        <taxon>Agaricomycetidae</taxon>
        <taxon>Agaricales</taxon>
        <taxon>Agaricineae</taxon>
        <taxon>Psathyrellaceae</taxon>
        <taxon>Candolleomyces</taxon>
    </lineage>
</organism>
<dbReference type="InterPro" id="IPR035952">
    <property type="entry name" value="Rhomboid-like_sf"/>
</dbReference>
<keyword evidence="3 7" id="KW-0812">Transmembrane</keyword>